<dbReference type="EMBL" id="JASBWR010000067">
    <property type="protein sequence ID" value="KAJ9100019.1"/>
    <property type="molecule type" value="Genomic_DNA"/>
</dbReference>
<gene>
    <name evidence="1" type="ORF">QFC19_005837</name>
</gene>
<keyword evidence="2" id="KW-1185">Reference proteome</keyword>
<comment type="caution">
    <text evidence="1">The sequence shown here is derived from an EMBL/GenBank/DDBJ whole genome shotgun (WGS) entry which is preliminary data.</text>
</comment>
<sequence>MAEAVGALDESFLPQIIGIFYATFHPKQGPIVPYKVPENLISHNEQGFESSQGPNSRRGSFDPNSLLSSTSQAPNRSADELEDDGLLQEDVLAFRRGSIARRSTTGKSEDGKEDSRLLKPDETPISSTSRDSSLSSHPNWVQTPSATSTAPTTSLSYSLQEASPTAFPTVPEPLLSARSSLHTCSAPGSAITSREQSPSVPIPSLPSGDASKALVTADDARAKRLGAFTSNKVREADTYPLHAGNGYCGPRSSLDESDASDREDAHGRGRPTAVQNMIRCASESPSSGLERTGHHQSHIHVVNIASTTHSSSDSTLINGIGEDSRRRGSFGQLVSASLDSRRRLASRSRTRATGGTAAAAAAGPGNGGARTSSVSPNRLGRFRGMRSSSPAGIQGSYRVPSTSASAGGRDMSMQAATGPQTLLDFSQISEYIIGKSALKHRLVTNQFIWNLAFVFDRRSDLSGFEPVVRKCGRIFRACELDSQYLTQRSTRANIQNVIDQMFEDLNSYSETSITIDGINYLELKLFPFYRKFRVSDEVY</sequence>
<dbReference type="Proteomes" id="UP001241377">
    <property type="component" value="Unassembled WGS sequence"/>
</dbReference>
<name>A0ACC2VLZ5_9TREE</name>
<protein>
    <submittedName>
        <fullName evidence="1">Uncharacterized protein</fullName>
    </submittedName>
</protein>
<evidence type="ECO:0000313" key="2">
    <source>
        <dbReference type="Proteomes" id="UP001241377"/>
    </source>
</evidence>
<accession>A0ACC2VLZ5</accession>
<organism evidence="1 2">
    <name type="scientific">Naganishia cerealis</name>
    <dbReference type="NCBI Taxonomy" id="610337"/>
    <lineage>
        <taxon>Eukaryota</taxon>
        <taxon>Fungi</taxon>
        <taxon>Dikarya</taxon>
        <taxon>Basidiomycota</taxon>
        <taxon>Agaricomycotina</taxon>
        <taxon>Tremellomycetes</taxon>
        <taxon>Filobasidiales</taxon>
        <taxon>Filobasidiaceae</taxon>
        <taxon>Naganishia</taxon>
    </lineage>
</organism>
<evidence type="ECO:0000313" key="1">
    <source>
        <dbReference type="EMBL" id="KAJ9100019.1"/>
    </source>
</evidence>
<proteinExistence type="predicted"/>
<reference evidence="1" key="1">
    <citation type="submission" date="2023-04" db="EMBL/GenBank/DDBJ databases">
        <title>Draft Genome sequencing of Naganishia species isolated from polar environments using Oxford Nanopore Technology.</title>
        <authorList>
            <person name="Leo P."/>
            <person name="Venkateswaran K."/>
        </authorList>
    </citation>
    <scope>NUCLEOTIDE SEQUENCE</scope>
    <source>
        <strain evidence="1">MNA-CCFEE 5261</strain>
    </source>
</reference>